<dbReference type="GO" id="GO:0008168">
    <property type="term" value="F:methyltransferase activity"/>
    <property type="evidence" value="ECO:0007669"/>
    <property type="project" value="UniProtKB-KW"/>
</dbReference>
<proteinExistence type="inferred from homology"/>
<dbReference type="InterPro" id="IPR041698">
    <property type="entry name" value="Methyltransf_25"/>
</dbReference>
<dbReference type="GO" id="GO:0032259">
    <property type="term" value="P:methylation"/>
    <property type="evidence" value="ECO:0007669"/>
    <property type="project" value="UniProtKB-KW"/>
</dbReference>
<feature type="domain" description="Methyltransferase" evidence="3">
    <location>
        <begin position="58"/>
        <end position="156"/>
    </location>
</feature>
<protein>
    <submittedName>
        <fullName evidence="4">tRNA (Cmo5U34)-methyltransferase</fullName>
    </submittedName>
</protein>
<keyword evidence="1 4" id="KW-0808">Transferase</keyword>
<dbReference type="EMBL" id="UOEY01000070">
    <property type="protein sequence ID" value="VAW39333.1"/>
    <property type="molecule type" value="Genomic_DNA"/>
</dbReference>
<dbReference type="InterPro" id="IPR029063">
    <property type="entry name" value="SAM-dependent_MTases_sf"/>
</dbReference>
<dbReference type="PANTHER" id="PTHR43861:SF2">
    <property type="entry name" value="CARBOXY-S-ADENOSYL-L-METHIONINE SYNTHASE"/>
    <property type="match status" value="1"/>
</dbReference>
<evidence type="ECO:0000313" key="4">
    <source>
        <dbReference type="EMBL" id="VAW39333.1"/>
    </source>
</evidence>
<dbReference type="AlphaFoldDB" id="A0A3B0VGA1"/>
<keyword evidence="4" id="KW-0489">Methyltransferase</keyword>
<evidence type="ECO:0000256" key="1">
    <source>
        <dbReference type="ARBA" id="ARBA00022679"/>
    </source>
</evidence>
<dbReference type="CDD" id="cd02440">
    <property type="entry name" value="AdoMet_MTases"/>
    <property type="match status" value="1"/>
</dbReference>
<sequence>MKADKLFKSGIIHEDFSFNDDVAEVFDDMLNRSVPFYGVVIDGMAQLLRRMVEPGSTVYDLGCSTGATIFGLARRLPDMNLRFVGVDNAPAMISKARRKAEMYAAPPAVHFVEDDILTAGLAAPSVIICNYTLQFIRPLTRPQFIRRIHDALPPGGLLIISEKIISHHKRLNREFIEMYHQFKLQRGYSELEIAAKREALENVLIPFSIRENHDLLKDGGFDSVETFFQWFNFASLVAVKQAG</sequence>
<dbReference type="HAMAP" id="MF_01589">
    <property type="entry name" value="Cx_SAM_synthase"/>
    <property type="match status" value="1"/>
</dbReference>
<dbReference type="SUPFAM" id="SSF53335">
    <property type="entry name" value="S-adenosyl-L-methionine-dependent methyltransferases"/>
    <property type="match status" value="1"/>
</dbReference>
<reference evidence="4" key="1">
    <citation type="submission" date="2018-06" db="EMBL/GenBank/DDBJ databases">
        <authorList>
            <person name="Zhirakovskaya E."/>
        </authorList>
    </citation>
    <scope>NUCLEOTIDE SEQUENCE</scope>
</reference>
<gene>
    <name evidence="4" type="ORF">MNBD_DELTA04-1364</name>
</gene>
<dbReference type="InterPro" id="IPR005271">
    <property type="entry name" value="CmoA"/>
</dbReference>
<evidence type="ECO:0000256" key="2">
    <source>
        <dbReference type="ARBA" id="ARBA00022691"/>
    </source>
</evidence>
<dbReference type="Pfam" id="PF13649">
    <property type="entry name" value="Methyltransf_25"/>
    <property type="match status" value="1"/>
</dbReference>
<accession>A0A3B0VGA1</accession>
<organism evidence="4">
    <name type="scientific">hydrothermal vent metagenome</name>
    <dbReference type="NCBI Taxonomy" id="652676"/>
    <lineage>
        <taxon>unclassified sequences</taxon>
        <taxon>metagenomes</taxon>
        <taxon>ecological metagenomes</taxon>
    </lineage>
</organism>
<dbReference type="Gene3D" id="3.40.50.150">
    <property type="entry name" value="Vaccinia Virus protein VP39"/>
    <property type="match status" value="1"/>
</dbReference>
<keyword evidence="2" id="KW-0949">S-adenosyl-L-methionine</keyword>
<evidence type="ECO:0000259" key="3">
    <source>
        <dbReference type="Pfam" id="PF13649"/>
    </source>
</evidence>
<name>A0A3B0VGA1_9ZZZZ</name>
<dbReference type="GO" id="GO:0002098">
    <property type="term" value="P:tRNA wobble uridine modification"/>
    <property type="evidence" value="ECO:0007669"/>
    <property type="project" value="InterPro"/>
</dbReference>
<dbReference type="PANTHER" id="PTHR43861">
    <property type="entry name" value="TRANS-ACONITATE 2-METHYLTRANSFERASE-RELATED"/>
    <property type="match status" value="1"/>
</dbReference>
<dbReference type="NCBIfam" id="TIGR00740">
    <property type="entry name" value="carboxy-S-adenosyl-L-methionine synthase CmoA"/>
    <property type="match status" value="1"/>
</dbReference>
<dbReference type="PIRSF" id="PIRSF006325">
    <property type="entry name" value="MeTrfase_bac"/>
    <property type="match status" value="1"/>
</dbReference>